<dbReference type="VEuPathDB" id="AmoebaDB:NF0030800"/>
<dbReference type="GO" id="GO:0005813">
    <property type="term" value="C:centrosome"/>
    <property type="evidence" value="ECO:0007669"/>
    <property type="project" value="TreeGrafter"/>
</dbReference>
<reference evidence="2 3" key="1">
    <citation type="journal article" date="2019" name="Sci. Rep.">
        <title>Nanopore sequencing improves the draft genome of the human pathogenic amoeba Naegleria fowleri.</title>
        <authorList>
            <person name="Liechti N."/>
            <person name="Schurch N."/>
            <person name="Bruggmann R."/>
            <person name="Wittwer M."/>
        </authorList>
    </citation>
    <scope>NUCLEOTIDE SEQUENCE [LARGE SCALE GENOMIC DNA]</scope>
    <source>
        <strain evidence="2 3">ATCC 30894</strain>
    </source>
</reference>
<dbReference type="GeneID" id="68110336"/>
<dbReference type="OMA" id="MIPIWKF"/>
<name>A0A6A5BRM9_NAEFO</name>
<dbReference type="Pfam" id="PF14817">
    <property type="entry name" value="HAUS5"/>
    <property type="match status" value="2"/>
</dbReference>
<dbReference type="Proteomes" id="UP000444721">
    <property type="component" value="Unassembled WGS sequence"/>
</dbReference>
<dbReference type="OrthoDB" id="1746887at2759"/>
<sequence length="609" mass="72880">MHHQRTFIPDCRMTSANITQPGKLAQDIEEWCRRELRFNDKDIPQLFNIREVCRGNMIPIWKFLIRFVYHPAKVEIVKKNLKLSGVKVQQALEEERKKKEQLIREIENVKSRINEIKSNKLPSMEDEIETLRRKIKELQNSLDKKRKERQKESQENYLMKAFDEQCKHNISIINEYNSRLNENCTNMRNVKSVNMTQLRKVMEERLNKSFNLFKKNPTMGLQEIDLSNLQLDVEYLHNIPQFLDFMSDINKENIINVHHLAEKVIMMNQRTGKERLMEVERLLEMERRKHITRFTETESLSKSTEEIRRSYEKQNESLSEMTRSIVGDKSVYIDELRRKEIELCQFRVVRIILEEYIASLTQEREEKKQIRQHLIQKQQDIHKLIEFRKAKYEKIQQLSHECDRMVRNYTKQQEYIQRLISEKIPRLSGPFTSIMEILGSIIENECNLVSKIPIDYLIHTECGEKRVLRKDLSIFVQDHLGTPLKELTKSLNFCDFKAIEYLLPHVMNTKKELTALENEKANMTELVSHMQSFEEQLGEDVTQQIIQDNNELEQTQKEHWLPLIKRTRQECEHFKSEVENVHTLSEVWLNNPVVKEIDWKEIISMNSKK</sequence>
<accession>A0A6A5BRM9</accession>
<dbReference type="PANTHER" id="PTHR28588">
    <property type="entry name" value="HAUS AUGMIN-LIKE COMPLEX SUBUNIT 5"/>
    <property type="match status" value="1"/>
</dbReference>
<dbReference type="VEuPathDB" id="AmoebaDB:FDP41_003118"/>
<evidence type="ECO:0000313" key="3">
    <source>
        <dbReference type="Proteomes" id="UP000444721"/>
    </source>
</evidence>
<feature type="coiled-coil region" evidence="1">
    <location>
        <begin position="353"/>
        <end position="380"/>
    </location>
</feature>
<protein>
    <submittedName>
        <fullName evidence="2">Uncharacterized protein</fullName>
    </submittedName>
</protein>
<proteinExistence type="predicted"/>
<gene>
    <name evidence="2" type="ORF">FDP41_003118</name>
</gene>
<feature type="coiled-coil region" evidence="1">
    <location>
        <begin position="85"/>
        <end position="155"/>
    </location>
</feature>
<evidence type="ECO:0000256" key="1">
    <source>
        <dbReference type="SAM" id="Coils"/>
    </source>
</evidence>
<dbReference type="RefSeq" id="XP_044562509.1">
    <property type="nucleotide sequence ID" value="XM_044706387.1"/>
</dbReference>
<comment type="caution">
    <text evidence="2">The sequence shown here is derived from an EMBL/GenBank/DDBJ whole genome shotgun (WGS) entry which is preliminary data.</text>
</comment>
<organism evidence="2 3">
    <name type="scientific">Naegleria fowleri</name>
    <name type="common">Brain eating amoeba</name>
    <dbReference type="NCBI Taxonomy" id="5763"/>
    <lineage>
        <taxon>Eukaryota</taxon>
        <taxon>Discoba</taxon>
        <taxon>Heterolobosea</taxon>
        <taxon>Tetramitia</taxon>
        <taxon>Eutetramitia</taxon>
        <taxon>Vahlkampfiidae</taxon>
        <taxon>Naegleria</taxon>
    </lineage>
</organism>
<keyword evidence="1" id="KW-0175">Coiled coil</keyword>
<dbReference type="EMBL" id="VFQX01000033">
    <property type="protein sequence ID" value="KAF0977796.1"/>
    <property type="molecule type" value="Genomic_DNA"/>
</dbReference>
<evidence type="ECO:0000313" key="2">
    <source>
        <dbReference type="EMBL" id="KAF0977796.1"/>
    </source>
</evidence>
<dbReference type="AlphaFoldDB" id="A0A6A5BRM9"/>
<feature type="coiled-coil region" evidence="1">
    <location>
        <begin position="506"/>
        <end position="536"/>
    </location>
</feature>
<dbReference type="InterPro" id="IPR029131">
    <property type="entry name" value="HAUS5"/>
</dbReference>
<dbReference type="GO" id="GO:0007098">
    <property type="term" value="P:centrosome cycle"/>
    <property type="evidence" value="ECO:0007669"/>
    <property type="project" value="TreeGrafter"/>
</dbReference>
<keyword evidence="3" id="KW-1185">Reference proteome</keyword>
<dbReference type="VEuPathDB" id="AmoebaDB:NfTy_059070"/>
<dbReference type="GO" id="GO:0070652">
    <property type="term" value="C:HAUS complex"/>
    <property type="evidence" value="ECO:0007669"/>
    <property type="project" value="InterPro"/>
</dbReference>
<dbReference type="PANTHER" id="PTHR28588:SF1">
    <property type="entry name" value="HAUS AUGMIN-LIKE COMPLEX SUBUNIT 5"/>
    <property type="match status" value="1"/>
</dbReference>
<dbReference type="GO" id="GO:0051225">
    <property type="term" value="P:spindle assembly"/>
    <property type="evidence" value="ECO:0007669"/>
    <property type="project" value="InterPro"/>
</dbReference>